<proteinExistence type="inferred from homology"/>
<keyword evidence="8" id="KW-0119">Carbohydrate metabolism</keyword>
<keyword evidence="7" id="KW-0325">Glycoprotein</keyword>
<keyword evidence="4" id="KW-0677">Repeat</keyword>
<keyword evidence="16" id="KW-1185">Reference proteome</keyword>
<feature type="domain" description="DUF7791" evidence="14">
    <location>
        <begin position="782"/>
        <end position="939"/>
    </location>
</feature>
<dbReference type="AlphaFoldDB" id="A0A084GC77"/>
<dbReference type="GO" id="GO:0030245">
    <property type="term" value="P:cellulose catabolic process"/>
    <property type="evidence" value="ECO:0007669"/>
    <property type="project" value="UniProtKB-KW"/>
</dbReference>
<organism evidence="15 16">
    <name type="scientific">Pseudallescheria apiosperma</name>
    <name type="common">Scedosporium apiospermum</name>
    <dbReference type="NCBI Taxonomy" id="563466"/>
    <lineage>
        <taxon>Eukaryota</taxon>
        <taxon>Fungi</taxon>
        <taxon>Dikarya</taxon>
        <taxon>Ascomycota</taxon>
        <taxon>Pezizomycotina</taxon>
        <taxon>Sordariomycetes</taxon>
        <taxon>Hypocreomycetidae</taxon>
        <taxon>Microascales</taxon>
        <taxon>Microascaceae</taxon>
        <taxon>Scedosporium</taxon>
    </lineage>
</organism>
<evidence type="ECO:0000256" key="10">
    <source>
        <dbReference type="ARBA" id="ARBA00023326"/>
    </source>
</evidence>
<keyword evidence="9" id="KW-0326">Glycosidase</keyword>
<comment type="catalytic activity">
    <reaction evidence="1">
        <text>Endohydrolysis of (1-&gt;4)-beta-D-glucosidic linkages in cellulose, lichenin and cereal beta-D-glucans.</text>
        <dbReference type="EC" id="3.2.1.4"/>
    </reaction>
</comment>
<dbReference type="OMA" id="NGPMTNN"/>
<dbReference type="Pfam" id="PF25053">
    <property type="entry name" value="DUF7791"/>
    <property type="match status" value="1"/>
</dbReference>
<dbReference type="Proteomes" id="UP000028545">
    <property type="component" value="Unassembled WGS sequence"/>
</dbReference>
<evidence type="ECO:0000256" key="3">
    <source>
        <dbReference type="ARBA" id="ARBA00012601"/>
    </source>
</evidence>
<dbReference type="InterPro" id="IPR027417">
    <property type="entry name" value="P-loop_NTPase"/>
</dbReference>
<dbReference type="SUPFAM" id="SSF52540">
    <property type="entry name" value="P-loop containing nucleoside triphosphate hydrolases"/>
    <property type="match status" value="1"/>
</dbReference>
<dbReference type="EMBL" id="JOWA01000086">
    <property type="protein sequence ID" value="KEZ44939.1"/>
    <property type="molecule type" value="Genomic_DNA"/>
</dbReference>
<gene>
    <name evidence="15" type="ORF">SAPIO_CDS2307</name>
</gene>
<dbReference type="InterPro" id="IPR001722">
    <property type="entry name" value="Glyco_hydro_7"/>
</dbReference>
<protein>
    <recommendedName>
        <fullName evidence="3">cellulase</fullName>
        <ecNumber evidence="3">3.2.1.4</ecNumber>
    </recommendedName>
</protein>
<evidence type="ECO:0000259" key="12">
    <source>
        <dbReference type="Pfam" id="PF17107"/>
    </source>
</evidence>
<dbReference type="OrthoDB" id="412382at2759"/>
<name>A0A084GC77_PSEDA</name>
<dbReference type="GO" id="GO:0008810">
    <property type="term" value="F:cellulase activity"/>
    <property type="evidence" value="ECO:0007669"/>
    <property type="project" value="UniProtKB-EC"/>
</dbReference>
<feature type="signal peptide" evidence="11">
    <location>
        <begin position="1"/>
        <end position="21"/>
    </location>
</feature>
<dbReference type="InterPro" id="IPR056693">
    <property type="entry name" value="DUF7791"/>
</dbReference>
<dbReference type="GeneID" id="27721379"/>
<evidence type="ECO:0000256" key="9">
    <source>
        <dbReference type="ARBA" id="ARBA00023295"/>
    </source>
</evidence>
<reference evidence="15 16" key="1">
    <citation type="journal article" date="2014" name="Genome Announc.">
        <title>Draft genome sequence of the pathogenic fungus Scedosporium apiospermum.</title>
        <authorList>
            <person name="Vandeputte P."/>
            <person name="Ghamrawi S."/>
            <person name="Rechenmann M."/>
            <person name="Iltis A."/>
            <person name="Giraud S."/>
            <person name="Fleury M."/>
            <person name="Thornton C."/>
            <person name="Delhaes L."/>
            <person name="Meyer W."/>
            <person name="Papon N."/>
            <person name="Bouchara J.P."/>
        </authorList>
    </citation>
    <scope>NUCLEOTIDE SEQUENCE [LARGE SCALE GENOMIC DNA]</scope>
    <source>
        <strain evidence="15 16">IHEM 14462</strain>
    </source>
</reference>
<dbReference type="HOGENOM" id="CLU_267979_0_0_1"/>
<dbReference type="InterPro" id="IPR013320">
    <property type="entry name" value="ConA-like_dom_sf"/>
</dbReference>
<evidence type="ECO:0000256" key="4">
    <source>
        <dbReference type="ARBA" id="ARBA00022737"/>
    </source>
</evidence>
<dbReference type="Gene3D" id="2.70.100.10">
    <property type="entry name" value="Glycoside hydrolase, family 7, domain"/>
    <property type="match status" value="1"/>
</dbReference>
<dbReference type="VEuPathDB" id="FungiDB:SAPIO_CDS2307"/>
<evidence type="ECO:0000313" key="16">
    <source>
        <dbReference type="Proteomes" id="UP000028545"/>
    </source>
</evidence>
<evidence type="ECO:0000256" key="5">
    <source>
        <dbReference type="ARBA" id="ARBA00022801"/>
    </source>
</evidence>
<keyword evidence="10" id="KW-0624">Polysaccharide degradation</keyword>
<feature type="domain" description="NACHT-NTPase and P-loop NTPases N-terminal" evidence="12">
    <location>
        <begin position="363"/>
        <end position="484"/>
    </location>
</feature>
<dbReference type="Pfam" id="PF00840">
    <property type="entry name" value="Glyco_hydro_7"/>
    <property type="match status" value="3"/>
</dbReference>
<keyword evidence="6" id="KW-0136">Cellulose degradation</keyword>
<dbReference type="InterPro" id="IPR037019">
    <property type="entry name" value="Glyco_hydro_7_sf"/>
</dbReference>
<evidence type="ECO:0000256" key="8">
    <source>
        <dbReference type="ARBA" id="ARBA00023277"/>
    </source>
</evidence>
<evidence type="ECO:0000259" key="14">
    <source>
        <dbReference type="Pfam" id="PF25053"/>
    </source>
</evidence>
<feature type="domain" description="Nephrocystin 3-like N-terminal" evidence="13">
    <location>
        <begin position="602"/>
        <end position="731"/>
    </location>
</feature>
<dbReference type="RefSeq" id="XP_016644738.1">
    <property type="nucleotide sequence ID" value="XM_016785362.1"/>
</dbReference>
<dbReference type="InterPro" id="IPR031352">
    <property type="entry name" value="SesA"/>
</dbReference>
<dbReference type="Pfam" id="PF24883">
    <property type="entry name" value="NPHP3_N"/>
    <property type="match status" value="1"/>
</dbReference>
<accession>A0A084GC77</accession>
<dbReference type="Pfam" id="PF17107">
    <property type="entry name" value="SesA"/>
    <property type="match status" value="1"/>
</dbReference>
<evidence type="ECO:0000256" key="6">
    <source>
        <dbReference type="ARBA" id="ARBA00023001"/>
    </source>
</evidence>
<dbReference type="PANTHER" id="PTHR33753">
    <property type="entry name" value="1,4-BETA-D-GLUCAN CELLOBIOHYDROLASE B"/>
    <property type="match status" value="1"/>
</dbReference>
<dbReference type="PANTHER" id="PTHR33753:SF1">
    <property type="entry name" value="ENDO-BETA-1,4-GLUCANASE CELB"/>
    <property type="match status" value="1"/>
</dbReference>
<evidence type="ECO:0000256" key="11">
    <source>
        <dbReference type="SAM" id="SignalP"/>
    </source>
</evidence>
<evidence type="ECO:0000313" key="15">
    <source>
        <dbReference type="EMBL" id="KEZ44939.1"/>
    </source>
</evidence>
<evidence type="ECO:0000256" key="1">
    <source>
        <dbReference type="ARBA" id="ARBA00000966"/>
    </source>
</evidence>
<sequence>MSLKLPLIGLVASLLLGEAVGQTEEHPLLPTWKCTTSGGCVQQNTSVVLDRDSKFARGTAGSRTAADYAAMGVSTSGDALTMHHYVKTDSGALNAASPRVYLLGEDGKYAMMKLLDQELSVDVDLSALPCGENGAFYLSEMEPDGRGGAGAGNGYCDAQCQGYCCSEMDILESNSMATAMTPHPCKGDNCDKAGCGYNPYASGQRDYWGPGKTVDTSKPFTAITQFSASGGRLSQVTRTYIQNGRQIGGGGTISNCGSEGATGGLAGMGEALGRGMVLAMSIWNDPVQQMAWLDSGANGPCGGGQGSPSNIQSQHPDTHVVFSNIRWGDIGSTTKAVQSLTDPSIGVPPESINMSGAEVLGVISSIIAIVDGTKKLYDAASNAAGLPEAFREVAGRLPIVRDILRSAEQPIREGKLDAASCKAIKPLIARCEERAKMLDTIFQRVIPAEEASRLSRYVSAVKTLNKGGKVETLMKGLLDDVLLLASRHGLESATVHQIDQTTKAIQDVSTIKPSIPDSEFQESLVTNNNFGNGPMTNNYVLGNQKFQANYGTGKQFQAETQTFNMDLFYWRSHLTAAGVLDQLEFSGMNERYDDIAEAHKQTFRWIYERRELKFVDWLKAGKGIYWITGKAGCGKSTLMKLLFEDNRTLESLPKDIENTSLSSFFFHDRGQNPLLKSQEGLYRAILYSILSEYRQLIPITLPRRWEAMRRELKDLLTKDPITTKQIVDEILQKAEGVFLWVTLVVRSLVESLENGDDMKTLQKRLSVLPAGLEPLYRRMVEQIDPFYHTHAAQIFRMVQSTAQPLSPLAMSFAEDNPRDALLEGGDIFSVKEIADRHSKVAKRLKARTAGLTEISPLKRKSHGSNWLTNNKGDPPSESISRKIEQISWEPSRIQYLHLTVKEFLRSDSVPTWLATQISQPDADAHLRIVACCLRQFRATGSFHLYDYSEINRYDSSDSMAYCHATRDGIVFMIMFHALEVERITKASQLPYLEALDTLVMAHKPPCPDRISGYDEYGNEIRESRQWHWTLDRYADWVEPREWLSDYVSYLITIGMTRSVIDKFNRGYNPASKPGRPLLHYATCSLAPGYAVTDFERDTLDPAMVEELLKRKTWTVWEAVLVEICARFSGDWANTEAMYDLRLRWLKTIKLFLDYGADPAQFVIDDYNGPRGWERRYPEARVSALLILNRTFEDFDDPLVESIRNLMISKGATEVDEQDPQSDPRSGNL</sequence>
<keyword evidence="5" id="KW-0378">Hydrolase</keyword>
<keyword evidence="11" id="KW-0732">Signal</keyword>
<evidence type="ECO:0000256" key="7">
    <source>
        <dbReference type="ARBA" id="ARBA00023180"/>
    </source>
</evidence>
<comment type="similarity">
    <text evidence="2">Belongs to the glycosyl hydrolase 7 (cellulase C) family.</text>
</comment>
<dbReference type="InterPro" id="IPR056884">
    <property type="entry name" value="NPHP3-like_N"/>
</dbReference>
<evidence type="ECO:0000259" key="13">
    <source>
        <dbReference type="Pfam" id="PF24883"/>
    </source>
</evidence>
<dbReference type="KEGG" id="sapo:SAPIO_CDS2307"/>
<feature type="chain" id="PRO_5001775551" description="cellulase" evidence="11">
    <location>
        <begin position="22"/>
        <end position="1228"/>
    </location>
</feature>
<comment type="caution">
    <text evidence="15">The sequence shown here is derived from an EMBL/GenBank/DDBJ whole genome shotgun (WGS) entry which is preliminary data.</text>
</comment>
<dbReference type="EC" id="3.2.1.4" evidence="3"/>
<dbReference type="SUPFAM" id="SSF49899">
    <property type="entry name" value="Concanavalin A-like lectins/glucanases"/>
    <property type="match status" value="1"/>
</dbReference>
<evidence type="ECO:0000256" key="2">
    <source>
        <dbReference type="ARBA" id="ARBA00006044"/>
    </source>
</evidence>